<accession>A0ABP6IH97</accession>
<feature type="transmembrane region" description="Helical" evidence="1">
    <location>
        <begin position="51"/>
        <end position="73"/>
    </location>
</feature>
<sequence length="139" mass="14732">MDIELSISDPDSADALGDLYEWLVEEPELAGRIRVVESPPAPGTLGPVAEALQVALEPGGAVTVLAAVVVAWLRYRTGKMTITIVTRDGESRVDMVAERVKALDAAGAEALVSEVVRTVDGLERDKGDARRLEHDKGGA</sequence>
<dbReference type="RefSeq" id="WP_344975330.1">
    <property type="nucleotide sequence ID" value="NZ_BAAAVI010000035.1"/>
</dbReference>
<comment type="caution">
    <text evidence="2">The sequence shown here is derived from an EMBL/GenBank/DDBJ whole genome shotgun (WGS) entry which is preliminary data.</text>
</comment>
<keyword evidence="1" id="KW-0812">Transmembrane</keyword>
<evidence type="ECO:0000313" key="2">
    <source>
        <dbReference type="EMBL" id="GAA2883481.1"/>
    </source>
</evidence>
<keyword evidence="3" id="KW-1185">Reference proteome</keyword>
<reference evidence="3" key="1">
    <citation type="journal article" date="2019" name="Int. J. Syst. Evol. Microbiol.">
        <title>The Global Catalogue of Microorganisms (GCM) 10K type strain sequencing project: providing services to taxonomists for standard genome sequencing and annotation.</title>
        <authorList>
            <consortium name="The Broad Institute Genomics Platform"/>
            <consortium name="The Broad Institute Genome Sequencing Center for Infectious Disease"/>
            <person name="Wu L."/>
            <person name="Ma J."/>
        </authorList>
    </citation>
    <scope>NUCLEOTIDE SEQUENCE [LARGE SCALE GENOMIC DNA]</scope>
    <source>
        <strain evidence="3">JCM 6242</strain>
    </source>
</reference>
<protein>
    <submittedName>
        <fullName evidence="2">Uncharacterized protein</fullName>
    </submittedName>
</protein>
<keyword evidence="1" id="KW-1133">Transmembrane helix</keyword>
<dbReference type="Pfam" id="PF19953">
    <property type="entry name" value="EACC1"/>
    <property type="match status" value="1"/>
</dbReference>
<dbReference type="EMBL" id="BAAAVI010000035">
    <property type="protein sequence ID" value="GAA2883481.1"/>
    <property type="molecule type" value="Genomic_DNA"/>
</dbReference>
<keyword evidence="1" id="KW-0472">Membrane</keyword>
<evidence type="ECO:0000256" key="1">
    <source>
        <dbReference type="SAM" id="Phobius"/>
    </source>
</evidence>
<gene>
    <name evidence="2" type="ORF">GCM10010517_46690</name>
</gene>
<evidence type="ECO:0000313" key="3">
    <source>
        <dbReference type="Proteomes" id="UP001500831"/>
    </source>
</evidence>
<dbReference type="Proteomes" id="UP001500831">
    <property type="component" value="Unassembled WGS sequence"/>
</dbReference>
<organism evidence="2 3">
    <name type="scientific">Streptosporangium fragile</name>
    <dbReference type="NCBI Taxonomy" id="46186"/>
    <lineage>
        <taxon>Bacteria</taxon>
        <taxon>Bacillati</taxon>
        <taxon>Actinomycetota</taxon>
        <taxon>Actinomycetes</taxon>
        <taxon>Streptosporangiales</taxon>
        <taxon>Streptosporangiaceae</taxon>
        <taxon>Streptosporangium</taxon>
    </lineage>
</organism>
<dbReference type="InterPro" id="IPR045428">
    <property type="entry name" value="EACC1"/>
</dbReference>
<proteinExistence type="predicted"/>
<name>A0ABP6IH97_9ACTN</name>